<name>A0A7D9ILW0_PARCT</name>
<accession>A0A7D9ILW0</accession>
<dbReference type="EMBL" id="CACRXK020006164">
    <property type="protein sequence ID" value="CAB4008580.1"/>
    <property type="molecule type" value="Genomic_DNA"/>
</dbReference>
<protein>
    <submittedName>
        <fullName evidence="1">Uncharacterized protein</fullName>
    </submittedName>
</protein>
<feature type="non-terminal residue" evidence="1">
    <location>
        <position position="1"/>
    </location>
</feature>
<sequence>SFGKELKSKTPLYESLVLERLDLTDGILRSVTEERVYTSCDAPEKQNNSRRSLGD</sequence>
<feature type="non-terminal residue" evidence="1">
    <location>
        <position position="55"/>
    </location>
</feature>
<dbReference type="Proteomes" id="UP001152795">
    <property type="component" value="Unassembled WGS sequence"/>
</dbReference>
<organism evidence="1 2">
    <name type="scientific">Paramuricea clavata</name>
    <name type="common">Red gorgonian</name>
    <name type="synonym">Violescent sea-whip</name>
    <dbReference type="NCBI Taxonomy" id="317549"/>
    <lineage>
        <taxon>Eukaryota</taxon>
        <taxon>Metazoa</taxon>
        <taxon>Cnidaria</taxon>
        <taxon>Anthozoa</taxon>
        <taxon>Octocorallia</taxon>
        <taxon>Malacalcyonacea</taxon>
        <taxon>Plexauridae</taxon>
        <taxon>Paramuricea</taxon>
    </lineage>
</organism>
<dbReference type="AlphaFoldDB" id="A0A7D9ILW0"/>
<evidence type="ECO:0000313" key="1">
    <source>
        <dbReference type="EMBL" id="CAB4008580.1"/>
    </source>
</evidence>
<proteinExistence type="predicted"/>
<keyword evidence="2" id="KW-1185">Reference proteome</keyword>
<evidence type="ECO:0000313" key="2">
    <source>
        <dbReference type="Proteomes" id="UP001152795"/>
    </source>
</evidence>
<comment type="caution">
    <text evidence="1">The sequence shown here is derived from an EMBL/GenBank/DDBJ whole genome shotgun (WGS) entry which is preliminary data.</text>
</comment>
<reference evidence="1" key="1">
    <citation type="submission" date="2020-04" db="EMBL/GenBank/DDBJ databases">
        <authorList>
            <person name="Alioto T."/>
            <person name="Alioto T."/>
            <person name="Gomez Garrido J."/>
        </authorList>
    </citation>
    <scope>NUCLEOTIDE SEQUENCE</scope>
    <source>
        <strain evidence="1">A484AB</strain>
    </source>
</reference>
<gene>
    <name evidence="1" type="ORF">PACLA_8A079439</name>
</gene>